<evidence type="ECO:0000313" key="2">
    <source>
        <dbReference type="EMBL" id="EJT50988.1"/>
    </source>
</evidence>
<evidence type="ECO:0000256" key="1">
    <source>
        <dbReference type="SAM" id="MobiDB-lite"/>
    </source>
</evidence>
<feature type="compositionally biased region" description="Low complexity" evidence="1">
    <location>
        <begin position="212"/>
        <end position="224"/>
    </location>
</feature>
<name>J5R6W6_TRIAS</name>
<feature type="compositionally biased region" description="Gly residues" evidence="1">
    <location>
        <begin position="120"/>
        <end position="129"/>
    </location>
</feature>
<dbReference type="RefSeq" id="XP_014182269.1">
    <property type="nucleotide sequence ID" value="XM_014326794.1"/>
</dbReference>
<dbReference type="AlphaFoldDB" id="J5R6W6"/>
<reference evidence="2 3" key="1">
    <citation type="journal article" date="2012" name="Eukaryot. Cell">
        <title>Draft genome sequence of CBS 2479, the standard type strain of Trichosporon asahii.</title>
        <authorList>
            <person name="Yang R.Y."/>
            <person name="Li H.T."/>
            <person name="Zhu H."/>
            <person name="Zhou G.P."/>
            <person name="Wang M."/>
            <person name="Wang L."/>
        </authorList>
    </citation>
    <scope>NUCLEOTIDE SEQUENCE [LARGE SCALE GENOMIC DNA]</scope>
    <source>
        <strain evidence="3">ATCC 90039 / CBS 2479 / JCM 2466 / KCTC 7840 / NCYC 2677 / UAMH 7654</strain>
    </source>
</reference>
<protein>
    <submittedName>
        <fullName evidence="2">Uncharacterized protein</fullName>
    </submittedName>
</protein>
<accession>J5R6W6</accession>
<feature type="region of interest" description="Disordered" evidence="1">
    <location>
        <begin position="14"/>
        <end position="244"/>
    </location>
</feature>
<feature type="compositionally biased region" description="Basic and acidic residues" evidence="1">
    <location>
        <begin position="234"/>
        <end position="244"/>
    </location>
</feature>
<organism evidence="2 3">
    <name type="scientific">Trichosporon asahii var. asahii (strain ATCC 90039 / CBS 2479 / JCM 2466 / KCTC 7840 / NBRC 103889/ NCYC 2677 / UAMH 7654)</name>
    <name type="common">Yeast</name>
    <dbReference type="NCBI Taxonomy" id="1186058"/>
    <lineage>
        <taxon>Eukaryota</taxon>
        <taxon>Fungi</taxon>
        <taxon>Dikarya</taxon>
        <taxon>Basidiomycota</taxon>
        <taxon>Agaricomycotina</taxon>
        <taxon>Tremellomycetes</taxon>
        <taxon>Trichosporonales</taxon>
        <taxon>Trichosporonaceae</taxon>
        <taxon>Trichosporon</taxon>
    </lineage>
</organism>
<sequence>MCFLHRLVRREQSQKSERTALLSGPAAGVTSVPISATTSETLGTSSTPARQTHHGIGRRIDNNAVDPVDPSTCLTHGAREFETPPVYERSPSYTPTPAPGERTLRSSVSSVPATPPSTEGTGGTGGTEGPEGTDGTDGTEGVHPPAYAKQTSRRSTLALFVEGDRFSRPHPPLSPRHLRPLRSLRPSTRPLHPKKKAKNSSLRADLLGHNHSSWSLSSDSSGLDSDSDSDSDSETDHANVCERVGGLRRERGELGSPWWAAAPAPVPVRCRS</sequence>
<dbReference type="EMBL" id="ALBS01000077">
    <property type="protein sequence ID" value="EJT50988.1"/>
    <property type="molecule type" value="Genomic_DNA"/>
</dbReference>
<gene>
    <name evidence="2" type="ORF">A1Q1_07782</name>
</gene>
<comment type="caution">
    <text evidence="2">The sequence shown here is derived from an EMBL/GenBank/DDBJ whole genome shotgun (WGS) entry which is preliminary data.</text>
</comment>
<feature type="compositionally biased region" description="Low complexity" evidence="1">
    <location>
        <begin position="106"/>
        <end position="119"/>
    </location>
</feature>
<feature type="compositionally biased region" description="Polar residues" evidence="1">
    <location>
        <begin position="32"/>
        <end position="50"/>
    </location>
</feature>
<dbReference type="Proteomes" id="UP000002748">
    <property type="component" value="Unassembled WGS sequence"/>
</dbReference>
<proteinExistence type="predicted"/>
<dbReference type="VEuPathDB" id="FungiDB:A1Q1_07782"/>
<evidence type="ECO:0000313" key="3">
    <source>
        <dbReference type="Proteomes" id="UP000002748"/>
    </source>
</evidence>
<dbReference type="KEGG" id="tasa:A1Q1_07782"/>
<dbReference type="GeneID" id="25991294"/>
<dbReference type="HOGENOM" id="CLU_1023740_0_0_1"/>